<keyword evidence="2 4" id="KW-0238">DNA-binding</keyword>
<evidence type="ECO:0000256" key="4">
    <source>
        <dbReference type="PROSITE-ProRule" id="PRU00335"/>
    </source>
</evidence>
<evidence type="ECO:0000256" key="3">
    <source>
        <dbReference type="ARBA" id="ARBA00023163"/>
    </source>
</evidence>
<dbReference type="RefSeq" id="WP_202814501.1">
    <property type="nucleotide sequence ID" value="NZ_BBWR01000012.1"/>
</dbReference>
<dbReference type="Pfam" id="PF17918">
    <property type="entry name" value="TetR_C_15"/>
    <property type="match status" value="1"/>
</dbReference>
<dbReference type="PROSITE" id="PS50977">
    <property type="entry name" value="HTH_TETR_2"/>
    <property type="match status" value="1"/>
</dbReference>
<evidence type="ECO:0000256" key="5">
    <source>
        <dbReference type="SAM" id="MobiDB-lite"/>
    </source>
</evidence>
<organism evidence="7">
    <name type="scientific">Aureimonas frigidaquae</name>
    <dbReference type="NCBI Taxonomy" id="424757"/>
    <lineage>
        <taxon>Bacteria</taxon>
        <taxon>Pseudomonadati</taxon>
        <taxon>Pseudomonadota</taxon>
        <taxon>Alphaproteobacteria</taxon>
        <taxon>Hyphomicrobiales</taxon>
        <taxon>Aurantimonadaceae</taxon>
        <taxon>Aureimonas</taxon>
    </lineage>
</organism>
<evidence type="ECO:0000256" key="1">
    <source>
        <dbReference type="ARBA" id="ARBA00023015"/>
    </source>
</evidence>
<dbReference type="EMBL" id="LC066375">
    <property type="protein sequence ID" value="BAT27252.1"/>
    <property type="molecule type" value="Genomic_DNA"/>
</dbReference>
<dbReference type="PANTHER" id="PTHR30055:SF234">
    <property type="entry name" value="HTH-TYPE TRANSCRIPTIONAL REGULATOR BETI"/>
    <property type="match status" value="1"/>
</dbReference>
<dbReference type="Pfam" id="PF00440">
    <property type="entry name" value="TetR_N"/>
    <property type="match status" value="1"/>
</dbReference>
<dbReference type="GO" id="GO:0003700">
    <property type="term" value="F:DNA-binding transcription factor activity"/>
    <property type="evidence" value="ECO:0007669"/>
    <property type="project" value="TreeGrafter"/>
</dbReference>
<feature type="domain" description="HTH tetR-type" evidence="6">
    <location>
        <begin position="22"/>
        <end position="82"/>
    </location>
</feature>
<evidence type="ECO:0000256" key="2">
    <source>
        <dbReference type="ARBA" id="ARBA00023125"/>
    </source>
</evidence>
<feature type="region of interest" description="Disordered" evidence="5">
    <location>
        <begin position="1"/>
        <end position="24"/>
    </location>
</feature>
<dbReference type="PRINTS" id="PR00455">
    <property type="entry name" value="HTHTETR"/>
</dbReference>
<protein>
    <submittedName>
        <fullName evidence="7">Transcriptional regulator</fullName>
    </submittedName>
</protein>
<dbReference type="InterPro" id="IPR009057">
    <property type="entry name" value="Homeodomain-like_sf"/>
</dbReference>
<reference evidence="7" key="1">
    <citation type="journal article" date="2015" name="Proc. Natl. Acad. Sci. U.S.A.">
        <title>Bacterial clade with the ribosomal RNA operon on a small plasmid rather than the chromosome.</title>
        <authorList>
            <person name="Anda M."/>
            <person name="Ohtsubo Y."/>
            <person name="Okubo T."/>
            <person name="Sugawara M."/>
            <person name="Nagata Y."/>
            <person name="Tsuda M."/>
            <person name="Minamisawa K."/>
            <person name="Mitsui H."/>
        </authorList>
    </citation>
    <scope>NUCLEOTIDE SEQUENCE</scope>
    <source>
        <strain evidence="7">JCM 14755</strain>
    </source>
</reference>
<accession>A0A0P0Z053</accession>
<feature type="compositionally biased region" description="Basic residues" evidence="5">
    <location>
        <begin position="10"/>
        <end position="20"/>
    </location>
</feature>
<dbReference type="SUPFAM" id="SSF46689">
    <property type="entry name" value="Homeodomain-like"/>
    <property type="match status" value="1"/>
</dbReference>
<dbReference type="PANTHER" id="PTHR30055">
    <property type="entry name" value="HTH-TYPE TRANSCRIPTIONAL REGULATOR RUTR"/>
    <property type="match status" value="1"/>
</dbReference>
<dbReference type="GO" id="GO:0000976">
    <property type="term" value="F:transcription cis-regulatory region binding"/>
    <property type="evidence" value="ECO:0007669"/>
    <property type="project" value="TreeGrafter"/>
</dbReference>
<evidence type="ECO:0000313" key="7">
    <source>
        <dbReference type="EMBL" id="BAT27252.1"/>
    </source>
</evidence>
<keyword evidence="3" id="KW-0804">Transcription</keyword>
<dbReference type="InterPro" id="IPR001647">
    <property type="entry name" value="HTH_TetR"/>
</dbReference>
<proteinExistence type="predicted"/>
<dbReference type="InterPro" id="IPR041669">
    <property type="entry name" value="TetR_C_15"/>
</dbReference>
<evidence type="ECO:0000259" key="6">
    <source>
        <dbReference type="PROSITE" id="PS50977"/>
    </source>
</evidence>
<feature type="DNA-binding region" description="H-T-H motif" evidence="4">
    <location>
        <begin position="45"/>
        <end position="64"/>
    </location>
</feature>
<dbReference type="Gene3D" id="1.10.357.10">
    <property type="entry name" value="Tetracycline Repressor, domain 2"/>
    <property type="match status" value="1"/>
</dbReference>
<sequence length="210" mass="23578">MATRIPATHRAMRKEPRQKRSQSTVESIVEAGARVLARRGWANFTTNEVARTAGVSIGSLYQYFPNNLSIAEAIRKRHLDEILRVLPALETEGESVTLEQRVGRWIDGVVALHATDQNLHRILIDEVPLAPREFYDAFEREYHRRYEDFIRASAAPSEKGADHAAAARILADALEGIVHAASRRNDLLSPVVRKEATRMVTAYLLAQEGK</sequence>
<dbReference type="InterPro" id="IPR050109">
    <property type="entry name" value="HTH-type_TetR-like_transc_reg"/>
</dbReference>
<keyword evidence="1" id="KW-0805">Transcription regulation</keyword>
<name>A0A0P0Z053_9HYPH</name>
<dbReference type="AlphaFoldDB" id="A0A0P0Z053"/>